<dbReference type="PANTHER" id="PTHR22899:SF0">
    <property type="entry name" value="F-BOX ASSOCIATED DOMAIN-CONTAINING PROTEIN-RELATED"/>
    <property type="match status" value="1"/>
</dbReference>
<reference evidence="3" key="1">
    <citation type="submission" date="2011-07" db="EMBL/GenBank/DDBJ databases">
        <authorList>
            <consortium name="Caenorhabditis brenneri Sequencing and Analysis Consortium"/>
            <person name="Wilson R.K."/>
        </authorList>
    </citation>
    <scope>NUCLEOTIDE SEQUENCE [LARGE SCALE GENOMIC DNA]</scope>
    <source>
        <strain evidence="3">PB2801</strain>
    </source>
</reference>
<keyword evidence="3" id="KW-1185">Reference proteome</keyword>
<feature type="domain" description="Sdz-33 F-box" evidence="1">
    <location>
        <begin position="79"/>
        <end position="148"/>
    </location>
</feature>
<sequence>MKNWLDHLQQIFHLPKIDHISFSNRSSDFDIDDVKKVFETATGVDIGDTGCHDFNRLVLQKYVPIEKLNFAISQNSRVPKNILIQNFFDLDFTEIGDWETTTVKLNELLLMNSRVIGMDSHLMPAKQLNKFLKLWQKGSNPHMEYLGIFYKEDEEIDNKIIMKGIKNRVVSKNTIREFKLAGNKPSDMIKGGIDIVRMDGVEATIRIVESGILPSLEMYVWFDHCVVES</sequence>
<accession>G0N0D4</accession>
<organism evidence="3">
    <name type="scientific">Caenorhabditis brenneri</name>
    <name type="common">Nematode worm</name>
    <dbReference type="NCBI Taxonomy" id="135651"/>
    <lineage>
        <taxon>Eukaryota</taxon>
        <taxon>Metazoa</taxon>
        <taxon>Ecdysozoa</taxon>
        <taxon>Nematoda</taxon>
        <taxon>Chromadorea</taxon>
        <taxon>Rhabditida</taxon>
        <taxon>Rhabditina</taxon>
        <taxon>Rhabditomorpha</taxon>
        <taxon>Rhabditoidea</taxon>
        <taxon>Rhabditidae</taxon>
        <taxon>Peloderinae</taxon>
        <taxon>Caenorhabditis</taxon>
    </lineage>
</organism>
<dbReference type="OMA" id="MALVHIK"/>
<gene>
    <name evidence="2" type="ORF">CAEBREN_13626</name>
</gene>
<dbReference type="AlphaFoldDB" id="G0N0D4"/>
<dbReference type="Proteomes" id="UP000008068">
    <property type="component" value="Unassembled WGS sequence"/>
</dbReference>
<evidence type="ECO:0000313" key="3">
    <source>
        <dbReference type="Proteomes" id="UP000008068"/>
    </source>
</evidence>
<name>G0N0D4_CAEBE</name>
<evidence type="ECO:0000259" key="1">
    <source>
        <dbReference type="Pfam" id="PF07735"/>
    </source>
</evidence>
<dbReference type="PANTHER" id="PTHR22899">
    <property type="entry name" value="CYCLIN-RELATED F-BOX FAMILY"/>
    <property type="match status" value="1"/>
</dbReference>
<dbReference type="InParanoid" id="G0N0D4"/>
<proteinExistence type="predicted"/>
<protein>
    <recommendedName>
        <fullName evidence="1">Sdz-33 F-box domain-containing protein</fullName>
    </recommendedName>
</protein>
<dbReference type="EMBL" id="GL379824">
    <property type="protein sequence ID" value="EGT48871.1"/>
    <property type="molecule type" value="Genomic_DNA"/>
</dbReference>
<dbReference type="Pfam" id="PF07735">
    <property type="entry name" value="FBA_2"/>
    <property type="match status" value="1"/>
</dbReference>
<dbReference type="InterPro" id="IPR012885">
    <property type="entry name" value="F-box_Sdz-33"/>
</dbReference>
<dbReference type="InterPro" id="IPR053222">
    <property type="entry name" value="Zygotic_Embryogenesis-Asso"/>
</dbReference>
<dbReference type="OrthoDB" id="5881011at2759"/>
<dbReference type="FunCoup" id="G0N0D4">
    <property type="interactions" value="17"/>
</dbReference>
<dbReference type="HOGENOM" id="CLU_028840_1_2_1"/>
<evidence type="ECO:0000313" key="2">
    <source>
        <dbReference type="EMBL" id="EGT48871.1"/>
    </source>
</evidence>